<proteinExistence type="predicted"/>
<keyword evidence="1" id="KW-0732">Signal</keyword>
<reference evidence="3" key="1">
    <citation type="submission" date="2016-10" db="EMBL/GenBank/DDBJ databases">
        <authorList>
            <person name="Varghese N."/>
            <person name="Submissions S."/>
        </authorList>
    </citation>
    <scope>NUCLEOTIDE SEQUENCE [LARGE SCALE GENOMIC DNA]</scope>
    <source>
        <strain evidence="3">NRRL B-51270</strain>
    </source>
</reference>
<dbReference type="RefSeq" id="WP_093392162.1">
    <property type="nucleotide sequence ID" value="NZ_LT629736.1"/>
</dbReference>
<evidence type="ECO:0000256" key="1">
    <source>
        <dbReference type="SAM" id="SignalP"/>
    </source>
</evidence>
<evidence type="ECO:0008006" key="4">
    <source>
        <dbReference type="Google" id="ProtNLM"/>
    </source>
</evidence>
<feature type="signal peptide" evidence="1">
    <location>
        <begin position="1"/>
        <end position="20"/>
    </location>
</feature>
<dbReference type="EMBL" id="LT629736">
    <property type="protein sequence ID" value="SDS17887.1"/>
    <property type="molecule type" value="Genomic_DNA"/>
</dbReference>
<dbReference type="STRING" id="487184.SAMN05216421_1046"/>
<dbReference type="Proteomes" id="UP000243207">
    <property type="component" value="Chromosome I"/>
</dbReference>
<evidence type="ECO:0000313" key="3">
    <source>
        <dbReference type="Proteomes" id="UP000243207"/>
    </source>
</evidence>
<evidence type="ECO:0000313" key="2">
    <source>
        <dbReference type="EMBL" id="SDS17887.1"/>
    </source>
</evidence>
<name>A0A1H1Q3R1_9GAMM</name>
<keyword evidence="3" id="KW-1185">Reference proteome</keyword>
<sequence>MKRKFHAILAALFLPATAFAFTIDLNVENEGVDVKGTTGYISNVATITLINEGDQAARCEVYFENGPERPPRKRLTVEAGEKLTVTQAFEREINRVRSRVACTPEQ</sequence>
<organism evidence="2 3">
    <name type="scientific">Halopseudomonas xinjiangensis</name>
    <dbReference type="NCBI Taxonomy" id="487184"/>
    <lineage>
        <taxon>Bacteria</taxon>
        <taxon>Pseudomonadati</taxon>
        <taxon>Pseudomonadota</taxon>
        <taxon>Gammaproteobacteria</taxon>
        <taxon>Pseudomonadales</taxon>
        <taxon>Pseudomonadaceae</taxon>
        <taxon>Halopseudomonas</taxon>
    </lineage>
</organism>
<accession>A0A1H1Q3R1</accession>
<feature type="chain" id="PRO_5009257245" description="3-phosphoglycerate kinase" evidence="1">
    <location>
        <begin position="21"/>
        <end position="106"/>
    </location>
</feature>
<gene>
    <name evidence="2" type="ORF">SAMN05216421_1046</name>
</gene>
<dbReference type="AlphaFoldDB" id="A0A1H1Q3R1"/>
<protein>
    <recommendedName>
        <fullName evidence="4">3-phosphoglycerate kinase</fullName>
    </recommendedName>
</protein>
<dbReference type="OrthoDB" id="6902574at2"/>